<dbReference type="SUPFAM" id="SSF53659">
    <property type="entry name" value="Isocitrate/Isopropylmalate dehydrogenase-like"/>
    <property type="match status" value="1"/>
</dbReference>
<keyword evidence="3" id="KW-0479">Metal-binding</keyword>
<keyword evidence="6" id="KW-0464">Manganese</keyword>
<dbReference type="PANTHER" id="PTHR43275">
    <property type="entry name" value="D-MALATE DEHYDROGENASE [DECARBOXYLATING]"/>
    <property type="match status" value="1"/>
</dbReference>
<accession>A0A6J6I3A8</accession>
<dbReference type="GO" id="GO:0051287">
    <property type="term" value="F:NAD binding"/>
    <property type="evidence" value="ECO:0007669"/>
    <property type="project" value="InterPro"/>
</dbReference>
<name>A0A6J6I3A8_9ZZZZ</name>
<dbReference type="EMBL" id="CAEZVA010000065">
    <property type="protein sequence ID" value="CAB4618339.1"/>
    <property type="molecule type" value="Genomic_DNA"/>
</dbReference>
<evidence type="ECO:0000259" key="7">
    <source>
        <dbReference type="SMART" id="SM01329"/>
    </source>
</evidence>
<dbReference type="Pfam" id="PF00180">
    <property type="entry name" value="Iso_dh"/>
    <property type="match status" value="1"/>
</dbReference>
<evidence type="ECO:0000256" key="5">
    <source>
        <dbReference type="ARBA" id="ARBA00023027"/>
    </source>
</evidence>
<evidence type="ECO:0000256" key="6">
    <source>
        <dbReference type="ARBA" id="ARBA00023211"/>
    </source>
</evidence>
<feature type="domain" description="Isopropylmalate dehydrogenase-like" evidence="7">
    <location>
        <begin position="1"/>
        <end position="158"/>
    </location>
</feature>
<dbReference type="SMART" id="SM01329">
    <property type="entry name" value="Iso_dh"/>
    <property type="match status" value="1"/>
</dbReference>
<dbReference type="PANTHER" id="PTHR43275:SF1">
    <property type="entry name" value="D-MALATE DEHYDROGENASE [DECARBOXYLATING]"/>
    <property type="match status" value="1"/>
</dbReference>
<dbReference type="InterPro" id="IPR019818">
    <property type="entry name" value="IsoCit/isopropylmalate_DH_CS"/>
</dbReference>
<comment type="cofactor">
    <cofactor evidence="1">
        <name>Mn(2+)</name>
        <dbReference type="ChEBI" id="CHEBI:29035"/>
    </cofactor>
</comment>
<organism evidence="8">
    <name type="scientific">freshwater metagenome</name>
    <dbReference type="NCBI Taxonomy" id="449393"/>
    <lineage>
        <taxon>unclassified sequences</taxon>
        <taxon>metagenomes</taxon>
        <taxon>ecological metagenomes</taxon>
    </lineage>
</organism>
<keyword evidence="4" id="KW-0560">Oxidoreductase</keyword>
<evidence type="ECO:0000256" key="1">
    <source>
        <dbReference type="ARBA" id="ARBA00001936"/>
    </source>
</evidence>
<dbReference type="GO" id="GO:0016616">
    <property type="term" value="F:oxidoreductase activity, acting on the CH-OH group of donors, NAD or NADP as acceptor"/>
    <property type="evidence" value="ECO:0007669"/>
    <property type="project" value="InterPro"/>
</dbReference>
<dbReference type="InterPro" id="IPR050501">
    <property type="entry name" value="ICDH/IPMDH"/>
</dbReference>
<proteinExistence type="predicted"/>
<gene>
    <name evidence="8" type="ORF">UFOPK1894_00779</name>
</gene>
<dbReference type="Gene3D" id="3.40.718.10">
    <property type="entry name" value="Isopropylmalate Dehydrogenase"/>
    <property type="match status" value="1"/>
</dbReference>
<evidence type="ECO:0000256" key="3">
    <source>
        <dbReference type="ARBA" id="ARBA00022723"/>
    </source>
</evidence>
<keyword evidence="5" id="KW-0520">NAD</keyword>
<sequence length="163" mass="17246">MVHKNNVLTRAGGLWSRVFKEVSKDFTDVTTDYLHVDAASMFFVTNPERFDVVVTDNLFGDIITDIAAAICGGIGLAASGNINPTGAFPSMFEPVHGSAPDIAGKNQADPTATVLSVAMMLNHLGQTQAAKDVENAVAQDLLNRGDKKRSTTEIGDALVRGVA</sequence>
<comment type="cofactor">
    <cofactor evidence="2">
        <name>Mg(2+)</name>
        <dbReference type="ChEBI" id="CHEBI:18420"/>
    </cofactor>
</comment>
<dbReference type="GO" id="GO:0000287">
    <property type="term" value="F:magnesium ion binding"/>
    <property type="evidence" value="ECO:0007669"/>
    <property type="project" value="InterPro"/>
</dbReference>
<protein>
    <submittedName>
        <fullName evidence="8">Unannotated protein</fullName>
    </submittedName>
</protein>
<evidence type="ECO:0000313" key="8">
    <source>
        <dbReference type="EMBL" id="CAB4618339.1"/>
    </source>
</evidence>
<reference evidence="8" key="1">
    <citation type="submission" date="2020-05" db="EMBL/GenBank/DDBJ databases">
        <authorList>
            <person name="Chiriac C."/>
            <person name="Salcher M."/>
            <person name="Ghai R."/>
            <person name="Kavagutti S V."/>
        </authorList>
    </citation>
    <scope>NUCLEOTIDE SEQUENCE</scope>
</reference>
<dbReference type="PROSITE" id="PS00470">
    <property type="entry name" value="IDH_IMDH"/>
    <property type="match status" value="1"/>
</dbReference>
<evidence type="ECO:0000256" key="2">
    <source>
        <dbReference type="ARBA" id="ARBA00001946"/>
    </source>
</evidence>
<dbReference type="InterPro" id="IPR024084">
    <property type="entry name" value="IsoPropMal-DH-like_dom"/>
</dbReference>
<dbReference type="AlphaFoldDB" id="A0A6J6I3A8"/>
<evidence type="ECO:0000256" key="4">
    <source>
        <dbReference type="ARBA" id="ARBA00023002"/>
    </source>
</evidence>